<dbReference type="PANTHER" id="PTHR21301">
    <property type="entry name" value="REVERSE TRANSCRIPTASE"/>
    <property type="match status" value="1"/>
</dbReference>
<reference evidence="3" key="1">
    <citation type="submission" date="2025-08" db="UniProtKB">
        <authorList>
            <consortium name="RefSeq"/>
        </authorList>
    </citation>
    <scope>IDENTIFICATION</scope>
    <source>
        <tissue evidence="3">Gonad</tissue>
    </source>
</reference>
<dbReference type="Proteomes" id="UP000515135">
    <property type="component" value="Unplaced"/>
</dbReference>
<dbReference type="RefSeq" id="XP_019622316.1">
    <property type="nucleotide sequence ID" value="XM_019766757.1"/>
</dbReference>
<sequence>MEKFEKEALSTFPDTPPANWFRYVDDTWCRLQKRIADKFFDHINSIDSNIKFTQETSHDNSLPFLDSNVTVQEDGRLSVDVYRKPTHTDQYLDFNSHHPLEQKLGVIRTLFHRADTIITSDEAKSKEHSHLKNALNKCGYRTWTFNKALQPTDRSKKPRSKPLDKKNTTNITIPYIEGVSEKLRRILQGFNIGTNFKPYSTLRQNLVHPKDRVQKGIKSEVIYRLKCEEPNCNDTYIGETSQPLKERYKQHCRATASGYSSAIYHHTKHNQGHSFKLEATDILDREPRWYERGVKEAIYERIYNPTLNRKGGLRIELSSTWDPALPQPKGQ</sequence>
<dbReference type="PANTHER" id="PTHR21301:SF11">
    <property type="entry name" value="GIY-YIG DOMAIN-CONTAINING PROTEIN"/>
    <property type="match status" value="1"/>
</dbReference>
<evidence type="ECO:0000313" key="3">
    <source>
        <dbReference type="RefSeq" id="XP_019622316.1"/>
    </source>
</evidence>
<evidence type="ECO:0000313" key="2">
    <source>
        <dbReference type="Proteomes" id="UP000515135"/>
    </source>
</evidence>
<name>A0A6P4YYE6_BRABE</name>
<evidence type="ECO:0000259" key="1">
    <source>
        <dbReference type="PROSITE" id="PS50164"/>
    </source>
</evidence>
<dbReference type="GeneID" id="109468513"/>
<protein>
    <submittedName>
        <fullName evidence="3">Uncharacterized protein LOC109468513</fullName>
    </submittedName>
</protein>
<dbReference type="KEGG" id="bbel:109468513"/>
<dbReference type="PROSITE" id="PS50164">
    <property type="entry name" value="GIY_YIG"/>
    <property type="match status" value="1"/>
</dbReference>
<organism evidence="2 3">
    <name type="scientific">Branchiostoma belcheri</name>
    <name type="common">Amphioxus</name>
    <dbReference type="NCBI Taxonomy" id="7741"/>
    <lineage>
        <taxon>Eukaryota</taxon>
        <taxon>Metazoa</taxon>
        <taxon>Chordata</taxon>
        <taxon>Cephalochordata</taxon>
        <taxon>Leptocardii</taxon>
        <taxon>Amphioxiformes</taxon>
        <taxon>Branchiostomatidae</taxon>
        <taxon>Branchiostoma</taxon>
    </lineage>
</organism>
<feature type="domain" description="GIY-YIG" evidence="1">
    <location>
        <begin position="218"/>
        <end position="309"/>
    </location>
</feature>
<dbReference type="OrthoDB" id="9999961at2759"/>
<dbReference type="Pfam" id="PF26215">
    <property type="entry name" value="HTH_animal"/>
    <property type="match status" value="1"/>
</dbReference>
<proteinExistence type="predicted"/>
<dbReference type="InterPro" id="IPR058912">
    <property type="entry name" value="HTH_animal"/>
</dbReference>
<keyword evidence="2" id="KW-1185">Reference proteome</keyword>
<dbReference type="InterPro" id="IPR000305">
    <property type="entry name" value="GIY-YIG_endonuc"/>
</dbReference>
<dbReference type="AlphaFoldDB" id="A0A6P4YYE6"/>
<gene>
    <name evidence="3" type="primary">LOC109468513</name>
</gene>
<accession>A0A6P4YYE6</accession>